<evidence type="ECO:0000256" key="1">
    <source>
        <dbReference type="SAM" id="MobiDB-lite"/>
    </source>
</evidence>
<protein>
    <recommendedName>
        <fullName evidence="5">Uroporphyrin-3 C-methyltransferase</fullName>
    </recommendedName>
</protein>
<gene>
    <name evidence="3" type="ORF">C2869_08550</name>
</gene>
<name>A0A2S0VQJ6_9ALTE</name>
<evidence type="ECO:0008006" key="5">
    <source>
        <dbReference type="Google" id="ProtNLM"/>
    </source>
</evidence>
<keyword evidence="2" id="KW-1133">Transmembrane helix</keyword>
<evidence type="ECO:0000256" key="2">
    <source>
        <dbReference type="SAM" id="Phobius"/>
    </source>
</evidence>
<dbReference type="OrthoDB" id="5739852at2"/>
<dbReference type="AlphaFoldDB" id="A0A2S0VQJ6"/>
<feature type="compositionally biased region" description="Basic and acidic residues" evidence="1">
    <location>
        <begin position="1"/>
        <end position="23"/>
    </location>
</feature>
<feature type="region of interest" description="Disordered" evidence="1">
    <location>
        <begin position="1"/>
        <end position="65"/>
    </location>
</feature>
<feature type="compositionally biased region" description="Polar residues" evidence="1">
    <location>
        <begin position="483"/>
        <end position="492"/>
    </location>
</feature>
<feature type="compositionally biased region" description="Polar residues" evidence="1">
    <location>
        <begin position="427"/>
        <end position="437"/>
    </location>
</feature>
<sequence>MTQEQQKQDTETNNKQSIERVESVDSTDAQGGQSEADDKPSRQASSEATAEQTQAPSVDNAASKTKPAVAVESELRGAAQTVVVKKGGAIAWFALLLALFSIAAIGFLGWQFWLNQQKFDQSQALLEQQQQKQSEWQATQVKNQQAFTQQVERFIEQFQQQAQQQARQNQTQLDALIKEIKAKSASSDEATARADVKQLVSIAGRKIWLAQDLVGAINALEAAQARISKYKNAKWLPLRQALANDIGLIQGLPRPATEDTYLQLVTLANEMASFPIFVVPEPQQPKEDLTLSNSVEHWWPNLLKSARSMTIGFFEVSQRQNIQPLVSPSQEANLRHNLASKMVSAQLALLNNKQSVYSASLLDAAKWLNEYYAQNYPPVQQAISKLNELALMPIVTSFDQVKLSSFIHVESTQPKIIKALAAPKLSQPASPALSQPESMPEAAGTKQGLQDSQESQNENSDNATQASEPQTGVSSEDEKQSDTLEQPTQSSDGGLELQVTPNQPGSTTEDESEAIL</sequence>
<feature type="region of interest" description="Disordered" evidence="1">
    <location>
        <begin position="427"/>
        <end position="516"/>
    </location>
</feature>
<organism evidence="3 4">
    <name type="scientific">Saccharobesus litoralis</name>
    <dbReference type="NCBI Taxonomy" id="2172099"/>
    <lineage>
        <taxon>Bacteria</taxon>
        <taxon>Pseudomonadati</taxon>
        <taxon>Pseudomonadota</taxon>
        <taxon>Gammaproteobacteria</taxon>
        <taxon>Alteromonadales</taxon>
        <taxon>Alteromonadaceae</taxon>
        <taxon>Saccharobesus</taxon>
    </lineage>
</organism>
<feature type="compositionally biased region" description="Polar residues" evidence="1">
    <location>
        <begin position="447"/>
        <end position="474"/>
    </location>
</feature>
<dbReference type="EMBL" id="CP026604">
    <property type="protein sequence ID" value="AWB66474.1"/>
    <property type="molecule type" value="Genomic_DNA"/>
</dbReference>
<keyword evidence="2" id="KW-0472">Membrane</keyword>
<keyword evidence="4" id="KW-1185">Reference proteome</keyword>
<reference evidence="3 4" key="1">
    <citation type="submission" date="2018-01" db="EMBL/GenBank/DDBJ databases">
        <title>Genome sequence of a Cantenovulum-like bacteria.</title>
        <authorList>
            <person name="Tan W.R."/>
            <person name="Lau N.-S."/>
            <person name="Go F."/>
            <person name="Amirul A.-A.A."/>
        </authorList>
    </citation>
    <scope>NUCLEOTIDE SEQUENCE [LARGE SCALE GENOMIC DNA]</scope>
    <source>
        <strain evidence="3 4">CCB-QB4</strain>
    </source>
</reference>
<feature type="compositionally biased region" description="Polar residues" evidence="1">
    <location>
        <begin position="24"/>
        <end position="33"/>
    </location>
</feature>
<feature type="compositionally biased region" description="Polar residues" evidence="1">
    <location>
        <begin position="42"/>
        <end position="63"/>
    </location>
</feature>
<dbReference type="PANTHER" id="PTHR38043">
    <property type="entry name" value="PROTEIN HEMX"/>
    <property type="match status" value="1"/>
</dbReference>
<accession>A0A2S0VQJ6</accession>
<evidence type="ECO:0000313" key="4">
    <source>
        <dbReference type="Proteomes" id="UP000244441"/>
    </source>
</evidence>
<dbReference type="InterPro" id="IPR007470">
    <property type="entry name" value="HemX"/>
</dbReference>
<evidence type="ECO:0000313" key="3">
    <source>
        <dbReference type="EMBL" id="AWB66474.1"/>
    </source>
</evidence>
<dbReference type="Pfam" id="PF04375">
    <property type="entry name" value="HemX"/>
    <property type="match status" value="1"/>
</dbReference>
<dbReference type="KEGG" id="cate:C2869_08550"/>
<proteinExistence type="predicted"/>
<keyword evidence="2" id="KW-0812">Transmembrane</keyword>
<dbReference type="PANTHER" id="PTHR38043:SF1">
    <property type="entry name" value="PROTEIN HEMX"/>
    <property type="match status" value="1"/>
</dbReference>
<feature type="transmembrane region" description="Helical" evidence="2">
    <location>
        <begin position="90"/>
        <end position="113"/>
    </location>
</feature>
<dbReference type="Proteomes" id="UP000244441">
    <property type="component" value="Chromosome"/>
</dbReference>
<dbReference type="RefSeq" id="WP_108602537.1">
    <property type="nucleotide sequence ID" value="NZ_CP026604.1"/>
</dbReference>